<proteinExistence type="inferred from homology"/>
<protein>
    <submittedName>
        <fullName evidence="10">ABC transporter permease</fullName>
    </submittedName>
</protein>
<sequence>MISLFEFRRHLDIRGEVAGLLLLAVIALVKLGGDAILARESAAVVHLDARGTPVAGLSEGRFHFSDALGDGVSGDPPILSSVAGDYVLHTEQPPGWLGELQRSLDTLHRQHSLSLLGVTRDQLRKVDSPVSLRVIDSRGTAVFADTSLTAVSIAMVVLTTLAILGCLGMIFQGLLGERFGHATEMILSAAPPGLWLDCKVAASILHGLKTVAVYGVYGAIGWTLMSGSASGDATFAEGSWKVMLGLLVFCLLGLMLWNWFFAACATAIRSPHSAFRNTLPAFPLTMIMIGFAGLRTPDGAFMHVMSLFPFTSMAAMPVRLLYVNVPIWEIALSLSLLAFTAALLRKWARSNFRTAIVSPVEPTHTSSD</sequence>
<evidence type="ECO:0000313" key="11">
    <source>
        <dbReference type="Proteomes" id="UP001225498"/>
    </source>
</evidence>
<dbReference type="AlphaFoldDB" id="A0AAI9G687"/>
<name>A0AAI9G687_STEMA</name>
<evidence type="ECO:0000256" key="2">
    <source>
        <dbReference type="ARBA" id="ARBA00009261"/>
    </source>
</evidence>
<keyword evidence="6 8" id="KW-1133">Transmembrane helix</keyword>
<dbReference type="Pfam" id="PF12698">
    <property type="entry name" value="ABC2_membrane_3"/>
    <property type="match status" value="1"/>
</dbReference>
<keyword evidence="3" id="KW-0813">Transport</keyword>
<comment type="caution">
    <text evidence="10">The sequence shown here is derived from an EMBL/GenBank/DDBJ whole genome shotgun (WGS) entry which is preliminary data.</text>
</comment>
<evidence type="ECO:0000256" key="7">
    <source>
        <dbReference type="ARBA" id="ARBA00023136"/>
    </source>
</evidence>
<dbReference type="InterPro" id="IPR001463">
    <property type="entry name" value="Na/Ala_symport"/>
</dbReference>
<comment type="subcellular location">
    <subcellularLocation>
        <location evidence="1">Cell membrane</location>
        <topology evidence="1">Multi-pass membrane protein</topology>
    </subcellularLocation>
</comment>
<dbReference type="EMBL" id="ABLTIR010000175">
    <property type="protein sequence ID" value="EKZ1929113.1"/>
    <property type="molecule type" value="Genomic_DNA"/>
</dbReference>
<evidence type="ECO:0000256" key="6">
    <source>
        <dbReference type="ARBA" id="ARBA00022989"/>
    </source>
</evidence>
<keyword evidence="5 8" id="KW-0812">Transmembrane</keyword>
<evidence type="ECO:0000256" key="1">
    <source>
        <dbReference type="ARBA" id="ARBA00004651"/>
    </source>
</evidence>
<evidence type="ECO:0000256" key="8">
    <source>
        <dbReference type="SAM" id="Phobius"/>
    </source>
</evidence>
<feature type="transmembrane region" description="Helical" evidence="8">
    <location>
        <begin position="327"/>
        <end position="344"/>
    </location>
</feature>
<gene>
    <name evidence="10" type="ORF">REH87_004179</name>
</gene>
<organism evidence="10 11">
    <name type="scientific">Stenotrophomonas maltophilia</name>
    <name type="common">Pseudomonas maltophilia</name>
    <name type="synonym">Xanthomonas maltophilia</name>
    <dbReference type="NCBI Taxonomy" id="40324"/>
    <lineage>
        <taxon>Bacteria</taxon>
        <taxon>Pseudomonadati</taxon>
        <taxon>Pseudomonadota</taxon>
        <taxon>Gammaproteobacteria</taxon>
        <taxon>Lysobacterales</taxon>
        <taxon>Lysobacteraceae</taxon>
        <taxon>Stenotrophomonas</taxon>
        <taxon>Stenotrophomonas maltophilia group</taxon>
    </lineage>
</organism>
<dbReference type="GO" id="GO:0140359">
    <property type="term" value="F:ABC-type transporter activity"/>
    <property type="evidence" value="ECO:0007669"/>
    <property type="project" value="InterPro"/>
</dbReference>
<dbReference type="InterPro" id="IPR013525">
    <property type="entry name" value="ABC2_TM"/>
</dbReference>
<dbReference type="GO" id="GO:0005283">
    <property type="term" value="F:amino acid:sodium symporter activity"/>
    <property type="evidence" value="ECO:0007669"/>
    <property type="project" value="InterPro"/>
</dbReference>
<keyword evidence="7 8" id="KW-0472">Membrane</keyword>
<evidence type="ECO:0000259" key="9">
    <source>
        <dbReference type="Pfam" id="PF12698"/>
    </source>
</evidence>
<feature type="transmembrane region" description="Helical" evidence="8">
    <location>
        <begin position="274"/>
        <end position="294"/>
    </location>
</feature>
<evidence type="ECO:0000313" key="10">
    <source>
        <dbReference type="EMBL" id="EKZ1929113.1"/>
    </source>
</evidence>
<feature type="transmembrane region" description="Helical" evidence="8">
    <location>
        <begin position="244"/>
        <end position="268"/>
    </location>
</feature>
<evidence type="ECO:0000256" key="4">
    <source>
        <dbReference type="ARBA" id="ARBA00022475"/>
    </source>
</evidence>
<feature type="transmembrane region" description="Helical" evidence="8">
    <location>
        <begin position="148"/>
        <end position="171"/>
    </location>
</feature>
<evidence type="ECO:0000256" key="3">
    <source>
        <dbReference type="ARBA" id="ARBA00022448"/>
    </source>
</evidence>
<comment type="similarity">
    <text evidence="2">Belongs to the alanine or glycine:cation symporter (AGCS) (TC 2.A.25) family.</text>
</comment>
<evidence type="ECO:0000256" key="5">
    <source>
        <dbReference type="ARBA" id="ARBA00022692"/>
    </source>
</evidence>
<dbReference type="Proteomes" id="UP001225498">
    <property type="component" value="Unassembled WGS sequence"/>
</dbReference>
<dbReference type="PRINTS" id="PR00175">
    <property type="entry name" value="NAALASMPORT"/>
</dbReference>
<accession>A0AAI9G687</accession>
<dbReference type="RefSeq" id="WP_099482020.1">
    <property type="nucleotide sequence ID" value="NZ_CP133415.1"/>
</dbReference>
<reference evidence="10" key="1">
    <citation type="submission" date="2023-08" db="EMBL/GenBank/DDBJ databases">
        <authorList>
            <consortium name="Clinical and Environmental Microbiology Branch: Whole genome sequencing antimicrobial resistance pathogens in the healthcare setting"/>
        </authorList>
    </citation>
    <scope>NUCLEOTIDE SEQUENCE</scope>
    <source>
        <strain evidence="10">2023CJ-00293</strain>
    </source>
</reference>
<keyword evidence="4" id="KW-1003">Cell membrane</keyword>
<dbReference type="GO" id="GO:0005886">
    <property type="term" value="C:plasma membrane"/>
    <property type="evidence" value="ECO:0007669"/>
    <property type="project" value="UniProtKB-SubCell"/>
</dbReference>
<feature type="domain" description="ABC-2 type transporter transmembrane" evidence="9">
    <location>
        <begin position="135"/>
        <end position="344"/>
    </location>
</feature>